<dbReference type="EMBL" id="JAQOWY010000804">
    <property type="protein sequence ID" value="KAK1838572.1"/>
    <property type="molecule type" value="Genomic_DNA"/>
</dbReference>
<protein>
    <submittedName>
        <fullName evidence="1">Uncharacterized protein</fullName>
    </submittedName>
</protein>
<reference evidence="1" key="1">
    <citation type="submission" date="2023-01" db="EMBL/GenBank/DDBJ databases">
        <title>Colletotrichum chrysophilum M932 genome sequence.</title>
        <authorList>
            <person name="Baroncelli R."/>
        </authorList>
    </citation>
    <scope>NUCLEOTIDE SEQUENCE</scope>
    <source>
        <strain evidence="1">M932</strain>
    </source>
</reference>
<gene>
    <name evidence="1" type="ORF">CCHR01_18799</name>
</gene>
<proteinExistence type="predicted"/>
<comment type="caution">
    <text evidence="1">The sequence shown here is derived from an EMBL/GenBank/DDBJ whole genome shotgun (WGS) entry which is preliminary data.</text>
</comment>
<keyword evidence="2" id="KW-1185">Reference proteome</keyword>
<sequence length="80" mass="9136">MPQAHPCDLMRLAPAKNPRTIAGQKRHWTFMRRGGKSRLICLLAVQSPANNKKPWRFQIAFSLGLVSERANERTNEPKPN</sequence>
<dbReference type="AlphaFoldDB" id="A0AAD8ZZN1"/>
<organism evidence="1 2">
    <name type="scientific">Colletotrichum chrysophilum</name>
    <dbReference type="NCBI Taxonomy" id="1836956"/>
    <lineage>
        <taxon>Eukaryota</taxon>
        <taxon>Fungi</taxon>
        <taxon>Dikarya</taxon>
        <taxon>Ascomycota</taxon>
        <taxon>Pezizomycotina</taxon>
        <taxon>Sordariomycetes</taxon>
        <taxon>Hypocreomycetidae</taxon>
        <taxon>Glomerellales</taxon>
        <taxon>Glomerellaceae</taxon>
        <taxon>Colletotrichum</taxon>
        <taxon>Colletotrichum gloeosporioides species complex</taxon>
    </lineage>
</organism>
<dbReference type="Proteomes" id="UP001243330">
    <property type="component" value="Unassembled WGS sequence"/>
</dbReference>
<evidence type="ECO:0000313" key="1">
    <source>
        <dbReference type="EMBL" id="KAK1838572.1"/>
    </source>
</evidence>
<name>A0AAD8ZZN1_9PEZI</name>
<accession>A0AAD8ZZN1</accession>
<evidence type="ECO:0000313" key="2">
    <source>
        <dbReference type="Proteomes" id="UP001243330"/>
    </source>
</evidence>